<dbReference type="EMBL" id="BKCJ011406377">
    <property type="protein sequence ID" value="GFD30679.1"/>
    <property type="molecule type" value="Genomic_DNA"/>
</dbReference>
<reference evidence="1" key="1">
    <citation type="journal article" date="2019" name="Sci. Rep.">
        <title>Draft genome of Tanacetum cinerariifolium, the natural source of mosquito coil.</title>
        <authorList>
            <person name="Yamashiro T."/>
            <person name="Shiraishi A."/>
            <person name="Satake H."/>
            <person name="Nakayama K."/>
        </authorList>
    </citation>
    <scope>NUCLEOTIDE SEQUENCE</scope>
</reference>
<organism evidence="1">
    <name type="scientific">Tanacetum cinerariifolium</name>
    <name type="common">Dalmatian daisy</name>
    <name type="synonym">Chrysanthemum cinerariifolium</name>
    <dbReference type="NCBI Taxonomy" id="118510"/>
    <lineage>
        <taxon>Eukaryota</taxon>
        <taxon>Viridiplantae</taxon>
        <taxon>Streptophyta</taxon>
        <taxon>Embryophyta</taxon>
        <taxon>Tracheophyta</taxon>
        <taxon>Spermatophyta</taxon>
        <taxon>Magnoliopsida</taxon>
        <taxon>eudicotyledons</taxon>
        <taxon>Gunneridae</taxon>
        <taxon>Pentapetalae</taxon>
        <taxon>asterids</taxon>
        <taxon>campanulids</taxon>
        <taxon>Asterales</taxon>
        <taxon>Asteraceae</taxon>
        <taxon>Asteroideae</taxon>
        <taxon>Anthemideae</taxon>
        <taxon>Anthemidinae</taxon>
        <taxon>Tanacetum</taxon>
    </lineage>
</organism>
<name>A0A699VA74_TANCI</name>
<sequence>MTLLLSKNQKTMSSECNNINLAIRNDKSNFVCDTCKQCLVTANHDACLTPFVNVLNPRANKLYANVPLSANQKRNKTQVWKPKQVGSEERLANKPRLPRLPRLSLKWSPSGRNFDQKGKLVAFKGTNYPNDDKACTSNPQEPIRKRFPNSTVFLGKLSKFVCGASTRAFP</sequence>
<feature type="non-terminal residue" evidence="1">
    <location>
        <position position="170"/>
    </location>
</feature>
<evidence type="ECO:0000313" key="1">
    <source>
        <dbReference type="EMBL" id="GFD30679.1"/>
    </source>
</evidence>
<gene>
    <name evidence="1" type="ORF">Tci_902648</name>
</gene>
<proteinExistence type="predicted"/>
<dbReference type="AlphaFoldDB" id="A0A699VA74"/>
<comment type="caution">
    <text evidence="1">The sequence shown here is derived from an EMBL/GenBank/DDBJ whole genome shotgun (WGS) entry which is preliminary data.</text>
</comment>
<protein>
    <submittedName>
        <fullName evidence="1">Uncharacterized protein</fullName>
    </submittedName>
</protein>
<accession>A0A699VA74</accession>